<sequence length="249" mass="25931">MGKLAGKVALISGGARGMGASHVRTFLAEGAAVVFGDVLVEEGKQLAAELGGNCRFVPHDVTSERDWNEIVGRTVSDFGRLDILVNNAGILEFRAIADSTVDDFRRILEVNLVSQWLGIKVASAEMSDGGSVVNISSVNGLVGGTNLSGYTVSKFGVRGLTKAAALELGAKGIRVNSVHPGGVATKMIGRGEDEVTDTGAGPMSRLPIPRYAKVREISEMVLFLASDDARYCTGAEFVVDGGLTAGAGF</sequence>
<dbReference type="PROSITE" id="PS00061">
    <property type="entry name" value="ADH_SHORT"/>
    <property type="match status" value="1"/>
</dbReference>
<dbReference type="InterPro" id="IPR036291">
    <property type="entry name" value="NAD(P)-bd_dom_sf"/>
</dbReference>
<dbReference type="Gene3D" id="3.40.50.720">
    <property type="entry name" value="NAD(P)-binding Rossmann-like Domain"/>
    <property type="match status" value="1"/>
</dbReference>
<dbReference type="EMBL" id="BSTI01000034">
    <property type="protein sequence ID" value="GLY71291.1"/>
    <property type="molecule type" value="Genomic_DNA"/>
</dbReference>
<evidence type="ECO:0000256" key="2">
    <source>
        <dbReference type="ARBA" id="ARBA00023002"/>
    </source>
</evidence>
<keyword evidence="4" id="KW-1185">Reference proteome</keyword>
<dbReference type="PANTHER" id="PTHR43180:SF30">
    <property type="entry name" value="MOMILACTONE A SYNTHASE"/>
    <property type="match status" value="1"/>
</dbReference>
<reference evidence="3" key="1">
    <citation type="submission" date="2023-03" db="EMBL/GenBank/DDBJ databases">
        <title>Amycolatopsis taiwanensis NBRC 103393.</title>
        <authorList>
            <person name="Ichikawa N."/>
            <person name="Sato H."/>
            <person name="Tonouchi N."/>
        </authorList>
    </citation>
    <scope>NUCLEOTIDE SEQUENCE</scope>
    <source>
        <strain evidence="3">NBRC 103393</strain>
    </source>
</reference>
<gene>
    <name evidence="3" type="primary">fabG3</name>
    <name evidence="3" type="ORF">Atai01_79100</name>
</gene>
<dbReference type="RefSeq" id="WP_027944607.1">
    <property type="nucleotide sequence ID" value="NZ_BSTI01000034.1"/>
</dbReference>
<comment type="caution">
    <text evidence="3">The sequence shown here is derived from an EMBL/GenBank/DDBJ whole genome shotgun (WGS) entry which is preliminary data.</text>
</comment>
<name>A0A9W6R8H2_9PSEU</name>
<dbReference type="AlphaFoldDB" id="A0A9W6R8H2"/>
<dbReference type="PRINTS" id="PR00081">
    <property type="entry name" value="GDHRDH"/>
</dbReference>
<dbReference type="PANTHER" id="PTHR43180">
    <property type="entry name" value="3-OXOACYL-(ACYL-CARRIER-PROTEIN) REDUCTASE (AFU_ORTHOLOGUE AFUA_6G11210)"/>
    <property type="match status" value="1"/>
</dbReference>
<comment type="similarity">
    <text evidence="1">Belongs to the short-chain dehydrogenases/reductases (SDR) family.</text>
</comment>
<evidence type="ECO:0000313" key="4">
    <source>
        <dbReference type="Proteomes" id="UP001165136"/>
    </source>
</evidence>
<evidence type="ECO:0000313" key="3">
    <source>
        <dbReference type="EMBL" id="GLY71291.1"/>
    </source>
</evidence>
<protein>
    <submittedName>
        <fullName evidence="3">3-alpha-(Or 20-beta)-hydroxysteroid dehydrogenase</fullName>
    </submittedName>
</protein>
<dbReference type="FunFam" id="3.40.50.720:FF:000084">
    <property type="entry name" value="Short-chain dehydrogenase reductase"/>
    <property type="match status" value="1"/>
</dbReference>
<dbReference type="InterPro" id="IPR002347">
    <property type="entry name" value="SDR_fam"/>
</dbReference>
<dbReference type="PRINTS" id="PR00080">
    <property type="entry name" value="SDRFAMILY"/>
</dbReference>
<dbReference type="SUPFAM" id="SSF51735">
    <property type="entry name" value="NAD(P)-binding Rossmann-fold domains"/>
    <property type="match status" value="1"/>
</dbReference>
<proteinExistence type="inferred from homology"/>
<dbReference type="GO" id="GO:0016491">
    <property type="term" value="F:oxidoreductase activity"/>
    <property type="evidence" value="ECO:0007669"/>
    <property type="project" value="UniProtKB-KW"/>
</dbReference>
<evidence type="ECO:0000256" key="1">
    <source>
        <dbReference type="ARBA" id="ARBA00006484"/>
    </source>
</evidence>
<dbReference type="Pfam" id="PF13561">
    <property type="entry name" value="adh_short_C2"/>
    <property type="match status" value="1"/>
</dbReference>
<keyword evidence="2" id="KW-0560">Oxidoreductase</keyword>
<organism evidence="3 4">
    <name type="scientific">Amycolatopsis taiwanensis</name>
    <dbReference type="NCBI Taxonomy" id="342230"/>
    <lineage>
        <taxon>Bacteria</taxon>
        <taxon>Bacillati</taxon>
        <taxon>Actinomycetota</taxon>
        <taxon>Actinomycetes</taxon>
        <taxon>Pseudonocardiales</taxon>
        <taxon>Pseudonocardiaceae</taxon>
        <taxon>Amycolatopsis</taxon>
    </lineage>
</organism>
<accession>A0A9W6R8H2</accession>
<dbReference type="InterPro" id="IPR020904">
    <property type="entry name" value="Sc_DH/Rdtase_CS"/>
</dbReference>
<dbReference type="Proteomes" id="UP001165136">
    <property type="component" value="Unassembled WGS sequence"/>
</dbReference>